<evidence type="ECO:0000313" key="4">
    <source>
        <dbReference type="Proteomes" id="UP000177042"/>
    </source>
</evidence>
<feature type="region of interest" description="Disordered" evidence="1">
    <location>
        <begin position="1"/>
        <end position="20"/>
    </location>
</feature>
<evidence type="ECO:0000313" key="3">
    <source>
        <dbReference type="EMBL" id="OGE26573.1"/>
    </source>
</evidence>
<proteinExistence type="predicted"/>
<reference evidence="3 4" key="1">
    <citation type="journal article" date="2016" name="Nat. Commun.">
        <title>Thousands of microbial genomes shed light on interconnected biogeochemical processes in an aquifer system.</title>
        <authorList>
            <person name="Anantharaman K."/>
            <person name="Brown C.T."/>
            <person name="Hug L.A."/>
            <person name="Sharon I."/>
            <person name="Castelle C.J."/>
            <person name="Probst A.J."/>
            <person name="Thomas B.C."/>
            <person name="Singh A."/>
            <person name="Wilkins M.J."/>
            <person name="Karaoz U."/>
            <person name="Brodie E.L."/>
            <person name="Williams K.H."/>
            <person name="Hubbard S.S."/>
            <person name="Banfield J.F."/>
        </authorList>
    </citation>
    <scope>NUCLEOTIDE SEQUENCE [LARGE SCALE GENOMIC DNA]</scope>
</reference>
<feature type="region of interest" description="Disordered" evidence="1">
    <location>
        <begin position="84"/>
        <end position="105"/>
    </location>
</feature>
<organism evidence="3 4">
    <name type="scientific">Candidatus Daviesbacteria bacterium RIFCSPHIGHO2_02_FULL_39_12</name>
    <dbReference type="NCBI Taxonomy" id="1797770"/>
    <lineage>
        <taxon>Bacteria</taxon>
        <taxon>Candidatus Daviesiibacteriota</taxon>
    </lineage>
</organism>
<comment type="caution">
    <text evidence="3">The sequence shown here is derived from an EMBL/GenBank/DDBJ whole genome shotgun (WGS) entry which is preliminary data.</text>
</comment>
<keyword evidence="2" id="KW-0812">Transmembrane</keyword>
<dbReference type="EMBL" id="MFCX01000007">
    <property type="protein sequence ID" value="OGE26573.1"/>
    <property type="molecule type" value="Genomic_DNA"/>
</dbReference>
<feature type="compositionally biased region" description="Low complexity" evidence="1">
    <location>
        <begin position="85"/>
        <end position="105"/>
    </location>
</feature>
<keyword evidence="2" id="KW-0472">Membrane</keyword>
<name>A0A1F5JD97_9BACT</name>
<protein>
    <submittedName>
        <fullName evidence="3">Uncharacterized protein</fullName>
    </submittedName>
</protein>
<gene>
    <name evidence="3" type="ORF">A3C26_04185</name>
</gene>
<accession>A0A1F5JD97</accession>
<evidence type="ECO:0000256" key="1">
    <source>
        <dbReference type="SAM" id="MobiDB-lite"/>
    </source>
</evidence>
<keyword evidence="2" id="KW-1133">Transmembrane helix</keyword>
<evidence type="ECO:0000256" key="2">
    <source>
        <dbReference type="SAM" id="Phobius"/>
    </source>
</evidence>
<feature type="transmembrane region" description="Helical" evidence="2">
    <location>
        <begin position="30"/>
        <end position="52"/>
    </location>
</feature>
<sequence length="105" mass="11521">MDNNNQPIQPTAQPTLATVQAGQEKESSKMVLWFIGGIVLIMLAVGGIYWFLSKQQINQQVSQVPVRPAEAQVTTETLSQNLNAVDVESSDSSDFSQVDQDLQDL</sequence>
<dbReference type="Proteomes" id="UP000177042">
    <property type="component" value="Unassembled WGS sequence"/>
</dbReference>
<dbReference type="AlphaFoldDB" id="A0A1F5JD97"/>